<accession>T1A6B8</accession>
<evidence type="ECO:0000259" key="1">
    <source>
        <dbReference type="Pfam" id="PF18376"/>
    </source>
</evidence>
<feature type="domain" description="Mvd1 C-terminal" evidence="1">
    <location>
        <begin position="2"/>
        <end position="120"/>
    </location>
</feature>
<dbReference type="SUPFAM" id="SSF55060">
    <property type="entry name" value="GHMP Kinase, C-terminal domain"/>
    <property type="match status" value="1"/>
</dbReference>
<dbReference type="GO" id="GO:0004163">
    <property type="term" value="F:diphosphomevalonate decarboxylase activity"/>
    <property type="evidence" value="ECO:0007669"/>
    <property type="project" value="TreeGrafter"/>
</dbReference>
<proteinExistence type="predicted"/>
<dbReference type="InterPro" id="IPR036554">
    <property type="entry name" value="GHMP_kinase_C_sf"/>
</dbReference>
<evidence type="ECO:0000313" key="2">
    <source>
        <dbReference type="EMBL" id="EQD52502.1"/>
    </source>
</evidence>
<sequence length="156" mass="17656">MKAIRSQEAMQRSVATSPVYGRRQNELYRRTRLMRAAIRARSADRLFPLIMEECDSFREVCETTDPPLDYLTPTSRAILDEVRTINREAGRPIAAYTHDAGAHVHVFTTQPRARSIARRLGAIPGVGETRTLRPGAGVRWIRTARSKDPSVELRGR</sequence>
<protein>
    <submittedName>
        <fullName evidence="2">Diphosphomevalonate decarboxylase</fullName>
    </submittedName>
</protein>
<dbReference type="PANTHER" id="PTHR10977:SF3">
    <property type="entry name" value="DIPHOSPHOMEVALONATE DECARBOXYLASE"/>
    <property type="match status" value="1"/>
</dbReference>
<name>T1A6B8_9ZZZZ</name>
<dbReference type="Gene3D" id="3.30.70.890">
    <property type="entry name" value="GHMP kinase, C-terminal domain"/>
    <property type="match status" value="1"/>
</dbReference>
<gene>
    <name evidence="2" type="ORF">B2A_06504</name>
</gene>
<dbReference type="Pfam" id="PF18376">
    <property type="entry name" value="MDD_C"/>
    <property type="match status" value="1"/>
</dbReference>
<organism evidence="2">
    <name type="scientific">mine drainage metagenome</name>
    <dbReference type="NCBI Taxonomy" id="410659"/>
    <lineage>
        <taxon>unclassified sequences</taxon>
        <taxon>metagenomes</taxon>
        <taxon>ecological metagenomes</taxon>
    </lineage>
</organism>
<dbReference type="AlphaFoldDB" id="T1A6B8"/>
<dbReference type="EMBL" id="AUZZ01004604">
    <property type="protein sequence ID" value="EQD52502.1"/>
    <property type="molecule type" value="Genomic_DNA"/>
</dbReference>
<comment type="caution">
    <text evidence="2">The sequence shown here is derived from an EMBL/GenBank/DDBJ whole genome shotgun (WGS) entry which is preliminary data.</text>
</comment>
<dbReference type="GO" id="GO:0019287">
    <property type="term" value="P:isopentenyl diphosphate biosynthetic process, mevalonate pathway"/>
    <property type="evidence" value="ECO:0007669"/>
    <property type="project" value="TreeGrafter"/>
</dbReference>
<dbReference type="GO" id="GO:0005829">
    <property type="term" value="C:cytosol"/>
    <property type="evidence" value="ECO:0007669"/>
    <property type="project" value="TreeGrafter"/>
</dbReference>
<dbReference type="PANTHER" id="PTHR10977">
    <property type="entry name" value="DIPHOSPHOMEVALONATE DECARBOXYLASE"/>
    <property type="match status" value="1"/>
</dbReference>
<reference evidence="2" key="2">
    <citation type="journal article" date="2014" name="ISME J.">
        <title>Microbial stratification in low pH oxic and suboxic macroscopic growths along an acid mine drainage.</title>
        <authorList>
            <person name="Mendez-Garcia C."/>
            <person name="Mesa V."/>
            <person name="Sprenger R.R."/>
            <person name="Richter M."/>
            <person name="Diez M.S."/>
            <person name="Solano J."/>
            <person name="Bargiela R."/>
            <person name="Golyshina O.V."/>
            <person name="Manteca A."/>
            <person name="Ramos J.L."/>
            <person name="Gallego J.R."/>
            <person name="Llorente I."/>
            <person name="Martins Dos Santos V.A."/>
            <person name="Jensen O.N."/>
            <person name="Pelaez A.I."/>
            <person name="Sanchez J."/>
            <person name="Ferrer M."/>
        </authorList>
    </citation>
    <scope>NUCLEOTIDE SEQUENCE</scope>
</reference>
<dbReference type="InterPro" id="IPR041431">
    <property type="entry name" value="Mvd1_C"/>
</dbReference>
<reference evidence="2" key="1">
    <citation type="submission" date="2013-08" db="EMBL/GenBank/DDBJ databases">
        <authorList>
            <person name="Mendez C."/>
            <person name="Richter M."/>
            <person name="Ferrer M."/>
            <person name="Sanchez J."/>
        </authorList>
    </citation>
    <scope>NUCLEOTIDE SEQUENCE</scope>
</reference>